<evidence type="ECO:0000313" key="5">
    <source>
        <dbReference type="EMBL" id="CAE5957948.1"/>
    </source>
</evidence>
<gene>
    <name evidence="5" type="ORF">AARE701A_LOCUS1601</name>
</gene>
<evidence type="ECO:0000259" key="4">
    <source>
        <dbReference type="Pfam" id="PF08801"/>
    </source>
</evidence>
<dbReference type="Pfam" id="PF08801">
    <property type="entry name" value="Nucleoporin_N"/>
    <property type="match status" value="1"/>
</dbReference>
<feature type="domain" description="Nucleoporin Nup133/Nup155-like N-terminal" evidence="4">
    <location>
        <begin position="13"/>
        <end position="388"/>
    </location>
</feature>
<keyword evidence="3" id="KW-0539">Nucleus</keyword>
<accession>A0A8S1ZEN1</accession>
<dbReference type="Proteomes" id="UP000682877">
    <property type="component" value="Chromosome 1"/>
</dbReference>
<dbReference type="PANTHER" id="PTHR10350:SF6">
    <property type="entry name" value="NUCLEAR PORE COMPLEX PROTEIN NUP155"/>
    <property type="match status" value="1"/>
</dbReference>
<dbReference type="GO" id="GO:0006405">
    <property type="term" value="P:RNA export from nucleus"/>
    <property type="evidence" value="ECO:0007669"/>
    <property type="project" value="TreeGrafter"/>
</dbReference>
<evidence type="ECO:0000256" key="2">
    <source>
        <dbReference type="ARBA" id="ARBA00022448"/>
    </source>
</evidence>
<dbReference type="InterPro" id="IPR004870">
    <property type="entry name" value="Nucleoporin_Nup155"/>
</dbReference>
<evidence type="ECO:0000313" key="6">
    <source>
        <dbReference type="Proteomes" id="UP000682877"/>
    </source>
</evidence>
<evidence type="ECO:0000256" key="1">
    <source>
        <dbReference type="ARBA" id="ARBA00004123"/>
    </source>
</evidence>
<keyword evidence="6" id="KW-1185">Reference proteome</keyword>
<dbReference type="GO" id="GO:0006606">
    <property type="term" value="P:protein import into nucleus"/>
    <property type="evidence" value="ECO:0007669"/>
    <property type="project" value="TreeGrafter"/>
</dbReference>
<evidence type="ECO:0000256" key="3">
    <source>
        <dbReference type="ARBA" id="ARBA00023242"/>
    </source>
</evidence>
<proteinExistence type="predicted"/>
<dbReference type="GO" id="GO:0000972">
    <property type="term" value="P:transcription-dependent tethering of RNA polymerase II gene DNA at nuclear periphery"/>
    <property type="evidence" value="ECO:0007669"/>
    <property type="project" value="TreeGrafter"/>
</dbReference>
<dbReference type="InterPro" id="IPR042538">
    <property type="entry name" value="Nucleoporin_Nup155_C_3"/>
</dbReference>
<dbReference type="AlphaFoldDB" id="A0A8S1ZEN1"/>
<name>A0A8S1ZEN1_ARAAE</name>
<reference evidence="5" key="1">
    <citation type="submission" date="2021-01" db="EMBL/GenBank/DDBJ databases">
        <authorList>
            <person name="Bezrukov I."/>
        </authorList>
    </citation>
    <scope>NUCLEOTIDE SEQUENCE</scope>
</reference>
<sequence length="652" mass="71393">MIKRYKGWAMCPEYSGEEQAICAVGLAKCRPGVFVEAIQYLLVLATPVELVLVGVCCTEGPYGRDPYAEISVQSLPDYTISSDGVTMTCVTCTNKGRIFMAGRDGHIYELLYTTGSGWNKRCRKVCLTAGVGSMISRLVVPNVFKFGAVDPVVEMVVDNKRQILYARTEEMKLQAYVFGPNGEGPLKKVAEERNLLNQKDVSQENRQSAVAGRSNKPSIVSISPLSMLESKWLHLVAALSDGRRMYLFTSSSGSGSTISFSGFNNHRQTPNCLKVVSTRPSPPLGVGVGLGFGAASIAGRTQNEDLSMKVETAYYSDSSPPAMSSLLVVSRDSSVHSQVGSSSGPSSRSSRALREVLSSLPIEGRMLFVADVLPSPDTAATVQSLYSELEYCGIEVSGESYEKACGKLWARGDLSTQHILPRRKIVCFTTMGKMELVFNRPVDILRRLLESNSPRLYITCLLHSMHICLEMLYFANYSGDADSSIIRETWARLFDQALSQGGVAEACAVLKRVGSHIYLGDGVVLPLDVLCLHLEKAARERSERTENVRDEVIAKALLAACKGAAEPVLNSYDRLLSNAAVVPPPNPRIRLIHSVIVVLREWAMSVLSDRMGSSPTRYMTEVRRLARPPNKTENVYAGFKELDESLSSPFSF</sequence>
<comment type="subcellular location">
    <subcellularLocation>
        <location evidence="1">Nucleus</location>
    </subcellularLocation>
</comment>
<dbReference type="InterPro" id="IPR014908">
    <property type="entry name" value="Nucleoporin_Nup133/Nup155_N"/>
</dbReference>
<protein>
    <recommendedName>
        <fullName evidence="4">Nucleoporin Nup133/Nup155-like N-terminal domain-containing protein</fullName>
    </recommendedName>
</protein>
<dbReference type="GO" id="GO:0017056">
    <property type="term" value="F:structural constituent of nuclear pore"/>
    <property type="evidence" value="ECO:0007669"/>
    <property type="project" value="InterPro"/>
</dbReference>
<dbReference type="PANTHER" id="PTHR10350">
    <property type="entry name" value="NUCLEAR PORE COMPLEX PROTEIN NUP155"/>
    <property type="match status" value="1"/>
</dbReference>
<dbReference type="EMBL" id="LR999451">
    <property type="protein sequence ID" value="CAE5957948.1"/>
    <property type="molecule type" value="Genomic_DNA"/>
</dbReference>
<dbReference type="Gene3D" id="1.20.120.1880">
    <property type="entry name" value="Nucleoporin, helical C-terminal domain"/>
    <property type="match status" value="1"/>
</dbReference>
<organism evidence="5 6">
    <name type="scientific">Arabidopsis arenosa</name>
    <name type="common">Sand rock-cress</name>
    <name type="synonym">Cardaminopsis arenosa</name>
    <dbReference type="NCBI Taxonomy" id="38785"/>
    <lineage>
        <taxon>Eukaryota</taxon>
        <taxon>Viridiplantae</taxon>
        <taxon>Streptophyta</taxon>
        <taxon>Embryophyta</taxon>
        <taxon>Tracheophyta</taxon>
        <taxon>Spermatophyta</taxon>
        <taxon>Magnoliopsida</taxon>
        <taxon>eudicotyledons</taxon>
        <taxon>Gunneridae</taxon>
        <taxon>Pentapetalae</taxon>
        <taxon>rosids</taxon>
        <taxon>malvids</taxon>
        <taxon>Brassicales</taxon>
        <taxon>Brassicaceae</taxon>
        <taxon>Camelineae</taxon>
        <taxon>Arabidopsis</taxon>
    </lineage>
</organism>
<dbReference type="GO" id="GO:0044611">
    <property type="term" value="C:nuclear pore inner ring"/>
    <property type="evidence" value="ECO:0007669"/>
    <property type="project" value="TreeGrafter"/>
</dbReference>
<dbReference type="GO" id="GO:0036228">
    <property type="term" value="P:protein localization to nuclear inner membrane"/>
    <property type="evidence" value="ECO:0007669"/>
    <property type="project" value="TreeGrafter"/>
</dbReference>
<keyword evidence="2" id="KW-0813">Transport</keyword>